<organism evidence="7 8">
    <name type="scientific">Pedobacter duraquae</name>
    <dbReference type="NCBI Taxonomy" id="425511"/>
    <lineage>
        <taxon>Bacteria</taxon>
        <taxon>Pseudomonadati</taxon>
        <taxon>Bacteroidota</taxon>
        <taxon>Sphingobacteriia</taxon>
        <taxon>Sphingobacteriales</taxon>
        <taxon>Sphingobacteriaceae</taxon>
        <taxon>Pedobacter</taxon>
    </lineage>
</organism>
<dbReference type="Gene3D" id="1.10.150.120">
    <property type="entry name" value="[2Fe-2S]-binding domain"/>
    <property type="match status" value="1"/>
</dbReference>
<dbReference type="SUPFAM" id="SSF47741">
    <property type="entry name" value="CO dehydrogenase ISP C-domain like"/>
    <property type="match status" value="1"/>
</dbReference>
<feature type="domain" description="2Fe-2S ferredoxin-type" evidence="6">
    <location>
        <begin position="101"/>
        <end position="177"/>
    </location>
</feature>
<evidence type="ECO:0000256" key="1">
    <source>
        <dbReference type="ARBA" id="ARBA00022714"/>
    </source>
</evidence>
<keyword evidence="8" id="KW-1185">Reference proteome</keyword>
<dbReference type="GO" id="GO:0042597">
    <property type="term" value="C:periplasmic space"/>
    <property type="evidence" value="ECO:0007669"/>
    <property type="project" value="TreeGrafter"/>
</dbReference>
<dbReference type="InterPro" id="IPR001041">
    <property type="entry name" value="2Fe-2S_ferredoxin-type"/>
</dbReference>
<proteinExistence type="predicted"/>
<dbReference type="InterPro" id="IPR002888">
    <property type="entry name" value="2Fe-2S-bd"/>
</dbReference>
<dbReference type="GO" id="GO:0016903">
    <property type="term" value="F:oxidoreductase activity, acting on the aldehyde or oxo group of donors"/>
    <property type="evidence" value="ECO:0007669"/>
    <property type="project" value="TreeGrafter"/>
</dbReference>
<name>A0A4R6ICF5_9SPHI</name>
<reference evidence="7 8" key="1">
    <citation type="submission" date="2019-03" db="EMBL/GenBank/DDBJ databases">
        <title>Genomic Encyclopedia of Archaeal and Bacterial Type Strains, Phase II (KMG-II): from individual species to whole genera.</title>
        <authorList>
            <person name="Goeker M."/>
        </authorList>
    </citation>
    <scope>NUCLEOTIDE SEQUENCE [LARGE SCALE GENOMIC DNA]</scope>
    <source>
        <strain evidence="7 8">DSM 19034</strain>
    </source>
</reference>
<dbReference type="InterPro" id="IPR052914">
    <property type="entry name" value="Aldehyde_Oxdr_Iron-Sulfur"/>
</dbReference>
<evidence type="ECO:0000313" key="7">
    <source>
        <dbReference type="EMBL" id="TDO19524.1"/>
    </source>
</evidence>
<dbReference type="AlphaFoldDB" id="A0A4R6ICF5"/>
<dbReference type="EMBL" id="SNWM01000006">
    <property type="protein sequence ID" value="TDO19524.1"/>
    <property type="molecule type" value="Genomic_DNA"/>
</dbReference>
<keyword evidence="4" id="KW-0408">Iron</keyword>
<evidence type="ECO:0000256" key="4">
    <source>
        <dbReference type="ARBA" id="ARBA00023004"/>
    </source>
</evidence>
<keyword evidence="3" id="KW-0560">Oxidoreductase</keyword>
<dbReference type="InterPro" id="IPR036010">
    <property type="entry name" value="2Fe-2S_ferredoxin-like_sf"/>
</dbReference>
<dbReference type="PANTHER" id="PTHR45331:SF1">
    <property type="entry name" value="ALDEHYDE OXIDOREDUCTASE IRON-SULFUR-BINDING SUBUNIT PAOA"/>
    <property type="match status" value="1"/>
</dbReference>
<evidence type="ECO:0000256" key="5">
    <source>
        <dbReference type="ARBA" id="ARBA00023014"/>
    </source>
</evidence>
<dbReference type="Pfam" id="PF00111">
    <property type="entry name" value="Fer2"/>
    <property type="match status" value="1"/>
</dbReference>
<protein>
    <submittedName>
        <fullName evidence="7">Xanthine dehydrogenase YagT iron-sulfur-binding subunit</fullName>
    </submittedName>
</protein>
<dbReference type="FunFam" id="3.10.20.30:FF:000020">
    <property type="entry name" value="Xanthine dehydrogenase iron-sulfur subunit"/>
    <property type="match status" value="1"/>
</dbReference>
<dbReference type="Gene3D" id="3.10.20.30">
    <property type="match status" value="1"/>
</dbReference>
<dbReference type="GO" id="GO:0046872">
    <property type="term" value="F:metal ion binding"/>
    <property type="evidence" value="ECO:0007669"/>
    <property type="project" value="UniProtKB-KW"/>
</dbReference>
<evidence type="ECO:0000256" key="3">
    <source>
        <dbReference type="ARBA" id="ARBA00023002"/>
    </source>
</evidence>
<dbReference type="PROSITE" id="PS51085">
    <property type="entry name" value="2FE2S_FER_2"/>
    <property type="match status" value="1"/>
</dbReference>
<dbReference type="Pfam" id="PF01799">
    <property type="entry name" value="Fer2_2"/>
    <property type="match status" value="1"/>
</dbReference>
<dbReference type="PANTHER" id="PTHR45331">
    <property type="entry name" value="OXIDOREDUCTASE, IRON-SULPHUR BINDING SUBUNIT-RELATED-RELATED"/>
    <property type="match status" value="1"/>
</dbReference>
<evidence type="ECO:0000259" key="6">
    <source>
        <dbReference type="PROSITE" id="PS51085"/>
    </source>
</evidence>
<dbReference type="Proteomes" id="UP000295499">
    <property type="component" value="Unassembled WGS sequence"/>
</dbReference>
<accession>A0A4R6ICF5</accession>
<evidence type="ECO:0000256" key="2">
    <source>
        <dbReference type="ARBA" id="ARBA00022723"/>
    </source>
</evidence>
<dbReference type="SUPFAM" id="SSF54292">
    <property type="entry name" value="2Fe-2S ferredoxin-like"/>
    <property type="match status" value="1"/>
</dbReference>
<comment type="caution">
    <text evidence="7">The sequence shown here is derived from an EMBL/GenBank/DDBJ whole genome shotgun (WGS) entry which is preliminary data.</text>
</comment>
<dbReference type="CDD" id="cd00207">
    <property type="entry name" value="fer2"/>
    <property type="match status" value="1"/>
</dbReference>
<keyword evidence="5" id="KW-0411">Iron-sulfur</keyword>
<dbReference type="GO" id="GO:0051537">
    <property type="term" value="F:2 iron, 2 sulfur cluster binding"/>
    <property type="evidence" value="ECO:0007669"/>
    <property type="project" value="UniProtKB-KW"/>
</dbReference>
<evidence type="ECO:0000313" key="8">
    <source>
        <dbReference type="Proteomes" id="UP000295499"/>
    </source>
</evidence>
<dbReference type="InterPro" id="IPR012675">
    <property type="entry name" value="Beta-grasp_dom_sf"/>
</dbReference>
<dbReference type="InterPro" id="IPR036884">
    <property type="entry name" value="2Fe-2S-bd_dom_sf"/>
</dbReference>
<keyword evidence="1" id="KW-0001">2Fe-2S</keyword>
<dbReference type="PROSITE" id="PS00197">
    <property type="entry name" value="2FE2S_FER_1"/>
    <property type="match status" value="1"/>
</dbReference>
<dbReference type="InterPro" id="IPR006058">
    <property type="entry name" value="2Fe2S_fd_BS"/>
</dbReference>
<gene>
    <name evidence="7" type="ORF">CLV32_4145</name>
</gene>
<keyword evidence="2" id="KW-0479">Metal-binding</keyword>
<sequence>MLVIIERQPTIAFFSFQLINMKQKRTALSPEEQKLFGDLMPEELEEVLDSGLHRRHFLKLMSLATAGLLASHLIGAEQLFARAADIDDIQDLIPGAIENGVNLSFNVNSKATKVLVDSRMTLLDTLRERIGLTGSKKGCDHGQCGACTVIVDGNRVLSCLTLAATCEGKSVITIEGLAKGNELNPMQAAFLKHDGFQCGYCTPGQICSAVALMKEAKEGQASFVTKDIRAQQQGILLTDEEISERMSGNICRCGAYPNIVAAIKEAQTGKSVEQNWLFVG</sequence>